<accession>A0A679BAK6</accession>
<reference evidence="1" key="1">
    <citation type="submission" date="2018-08" db="EMBL/GenBank/DDBJ databases">
        <title>Oryza rufipogon genomic DNA, chromosome 11, BAC clone:ORUFIb0044H24.</title>
        <authorList>
            <person name="Wu J."/>
            <person name="Kanamori H."/>
        </authorList>
    </citation>
    <scope>NUCLEOTIDE SEQUENCE</scope>
    <source>
        <strain evidence="1">W1943</strain>
    </source>
</reference>
<protein>
    <submittedName>
        <fullName evidence="1">BKRF1 encodes EBNA-1 protein-like</fullName>
    </submittedName>
</protein>
<name>A0A679BAK6_ORYRU</name>
<dbReference type="AlphaFoldDB" id="A0A679BAK6"/>
<proteinExistence type="predicted"/>
<organism evidence="1">
    <name type="scientific">Oryza rufipogon</name>
    <name type="common">Brownbeard rice</name>
    <name type="synonym">Asian wild rice</name>
    <dbReference type="NCBI Taxonomy" id="4529"/>
    <lineage>
        <taxon>Eukaryota</taxon>
        <taxon>Viridiplantae</taxon>
        <taxon>Streptophyta</taxon>
        <taxon>Embryophyta</taxon>
        <taxon>Tracheophyta</taxon>
        <taxon>Spermatophyta</taxon>
        <taxon>Magnoliopsida</taxon>
        <taxon>Liliopsida</taxon>
        <taxon>Poales</taxon>
        <taxon>Poaceae</taxon>
        <taxon>BOP clade</taxon>
        <taxon>Oryzoideae</taxon>
        <taxon>Oryzeae</taxon>
        <taxon>Oryzinae</taxon>
        <taxon>Oryza</taxon>
    </lineage>
</organism>
<gene>
    <name evidence="1" type="primary">ORUFIb0044H24.49</name>
</gene>
<evidence type="ECO:0000313" key="1">
    <source>
        <dbReference type="EMBL" id="BBF90210.1"/>
    </source>
</evidence>
<dbReference type="EMBL" id="AP018894">
    <property type="protein sequence ID" value="BBF90210.1"/>
    <property type="molecule type" value="Genomic_DNA"/>
</dbReference>
<sequence length="189" mass="20783">MNLSGRDKSTPLTRISSPRFEEASKKIDGIFSSPDLSLVEPLADFDWVVALDDGASDPELLIVHIFGVNLIQLTHFMSCVEISSSLLGYHDMALPGNRCLHFSLRVASDTELKISLLAFIETLLPRSSCLLNDKVTVAGQSLSGVFLERCRACFCLSITFRPTSFMLENIFANLFYQSSFGLPLTGGIL</sequence>